<reference evidence="1 2" key="1">
    <citation type="journal article" date="2015" name="Microbiome">
        <title>Genomic resolution of linkages in carbon, nitrogen, and sulfur cycling among widespread estuary sediment bacteria.</title>
        <authorList>
            <person name="Baker B.J."/>
            <person name="Lazar C.S."/>
            <person name="Teske A.P."/>
            <person name="Dick G.J."/>
        </authorList>
    </citation>
    <scope>NUCLEOTIDE SEQUENCE [LARGE SCALE GENOMIC DNA]</scope>
    <source>
        <strain evidence="1">DG_54_3</strain>
    </source>
</reference>
<name>A0A0S7Y5E4_UNCSA</name>
<evidence type="ECO:0000313" key="1">
    <source>
        <dbReference type="EMBL" id="KPJ69894.1"/>
    </source>
</evidence>
<proteinExistence type="predicted"/>
<dbReference type="Proteomes" id="UP000051861">
    <property type="component" value="Unassembled WGS sequence"/>
</dbReference>
<dbReference type="EMBL" id="LIZX01000011">
    <property type="protein sequence ID" value="KPJ69894.1"/>
    <property type="molecule type" value="Genomic_DNA"/>
</dbReference>
<sequence length="72" mass="8428">MELALEGKAQEQGEEEGEENLVQIHLFKNLLWVEQFSPLPPCLSGIGWIKNSLKEKQRINLDKINRMRRSHE</sequence>
<dbReference type="AlphaFoldDB" id="A0A0S7Y5E4"/>
<accession>A0A0S7Y5E4</accession>
<comment type="caution">
    <text evidence="1">The sequence shown here is derived from an EMBL/GenBank/DDBJ whole genome shotgun (WGS) entry which is preliminary data.</text>
</comment>
<gene>
    <name evidence="1" type="ORF">AMJ44_01695</name>
</gene>
<protein>
    <submittedName>
        <fullName evidence="1">Uncharacterized protein</fullName>
    </submittedName>
</protein>
<organism evidence="1 2">
    <name type="scientific">candidate division WOR-1 bacterium DG_54_3</name>
    <dbReference type="NCBI Taxonomy" id="1703775"/>
    <lineage>
        <taxon>Bacteria</taxon>
        <taxon>Bacillati</taxon>
        <taxon>Saganbacteria</taxon>
    </lineage>
</organism>
<evidence type="ECO:0000313" key="2">
    <source>
        <dbReference type="Proteomes" id="UP000051861"/>
    </source>
</evidence>